<feature type="region of interest" description="Disordered" evidence="8">
    <location>
        <begin position="232"/>
        <end position="260"/>
    </location>
</feature>
<dbReference type="InterPro" id="IPR011051">
    <property type="entry name" value="RmlC_Cupin_sf"/>
</dbReference>
<accession>A0A0K9PEF3</accession>
<evidence type="ECO:0000256" key="3">
    <source>
        <dbReference type="ARBA" id="ARBA00013133"/>
    </source>
</evidence>
<evidence type="ECO:0000313" key="9">
    <source>
        <dbReference type="EMBL" id="KMZ66597.1"/>
    </source>
</evidence>
<dbReference type="Pfam" id="PF07847">
    <property type="entry name" value="PCO_ADO"/>
    <property type="match status" value="1"/>
</dbReference>
<dbReference type="OrthoDB" id="271433at2759"/>
<sequence>MAMEYLPMKQRTKIQDLYDRCNLVFSGYQGITPTIEEIQWLQDILAKTESIDVGIDGSGDDDGLVKPLIRGSKLERITYVHIHECDRFSMGVFCFPAGAQLPLHDHPEMVVLSRVLYGSVLTRAYDWVMPPDPRYKNCGLARIVIDDQVLDSASPPSVLFPTSGGNLHTFTALTPCAILDVLSPPYSEEKGRPSTYYTEISIPCFEGFAVLKETSVPDDLFVDGALYLGPELVLDDEEDDDDDDDDVGMEEEDDNVDGDD</sequence>
<comment type="cofactor">
    <cofactor evidence="1">
        <name>Fe(2+)</name>
        <dbReference type="ChEBI" id="CHEBI:29033"/>
    </cofactor>
</comment>
<dbReference type="EC" id="1.13.11.20" evidence="3"/>
<dbReference type="AlphaFoldDB" id="A0A0K9PEF3"/>
<keyword evidence="9" id="KW-0223">Dioxygenase</keyword>
<keyword evidence="4" id="KW-0479">Metal-binding</keyword>
<dbReference type="InterPro" id="IPR014710">
    <property type="entry name" value="RmlC-like_jellyroll"/>
</dbReference>
<evidence type="ECO:0000256" key="8">
    <source>
        <dbReference type="SAM" id="MobiDB-lite"/>
    </source>
</evidence>
<name>A0A0K9PEF3_ZOSMR</name>
<evidence type="ECO:0000256" key="7">
    <source>
        <dbReference type="ARBA" id="ARBA00024284"/>
    </source>
</evidence>
<evidence type="ECO:0000313" key="10">
    <source>
        <dbReference type="Proteomes" id="UP000036987"/>
    </source>
</evidence>
<evidence type="ECO:0000256" key="1">
    <source>
        <dbReference type="ARBA" id="ARBA00001954"/>
    </source>
</evidence>
<dbReference type="STRING" id="29655.A0A0K9PEF3"/>
<evidence type="ECO:0000256" key="2">
    <source>
        <dbReference type="ARBA" id="ARBA00006622"/>
    </source>
</evidence>
<proteinExistence type="inferred from homology"/>
<protein>
    <recommendedName>
        <fullName evidence="3">cysteine dioxygenase</fullName>
        <ecNumber evidence="3">1.13.11.20</ecNumber>
    </recommendedName>
</protein>
<keyword evidence="6" id="KW-0408">Iron</keyword>
<gene>
    <name evidence="9" type="ORF">ZOSMA_292G00160</name>
</gene>
<dbReference type="PANTHER" id="PTHR22966">
    <property type="entry name" value="2-AMINOETHANETHIOL DIOXYGENASE"/>
    <property type="match status" value="1"/>
</dbReference>
<evidence type="ECO:0000256" key="4">
    <source>
        <dbReference type="ARBA" id="ARBA00022723"/>
    </source>
</evidence>
<evidence type="ECO:0000256" key="6">
    <source>
        <dbReference type="ARBA" id="ARBA00023004"/>
    </source>
</evidence>
<comment type="catalytic activity">
    <reaction evidence="7">
        <text>L-cysteine + O2 = 3-sulfino-L-alanine + H(+)</text>
        <dbReference type="Rhea" id="RHEA:20441"/>
        <dbReference type="ChEBI" id="CHEBI:15378"/>
        <dbReference type="ChEBI" id="CHEBI:15379"/>
        <dbReference type="ChEBI" id="CHEBI:35235"/>
        <dbReference type="ChEBI" id="CHEBI:61085"/>
        <dbReference type="EC" id="1.13.11.20"/>
    </reaction>
    <physiologicalReaction direction="left-to-right" evidence="7">
        <dbReference type="Rhea" id="RHEA:20442"/>
    </physiologicalReaction>
</comment>
<dbReference type="Gene3D" id="2.60.120.10">
    <property type="entry name" value="Jelly Rolls"/>
    <property type="match status" value="1"/>
</dbReference>
<comment type="similarity">
    <text evidence="2">Belongs to the cysteine dioxygenase family.</text>
</comment>
<organism evidence="9 10">
    <name type="scientific">Zostera marina</name>
    <name type="common">Eelgrass</name>
    <dbReference type="NCBI Taxonomy" id="29655"/>
    <lineage>
        <taxon>Eukaryota</taxon>
        <taxon>Viridiplantae</taxon>
        <taxon>Streptophyta</taxon>
        <taxon>Embryophyta</taxon>
        <taxon>Tracheophyta</taxon>
        <taxon>Spermatophyta</taxon>
        <taxon>Magnoliopsida</taxon>
        <taxon>Liliopsida</taxon>
        <taxon>Zosteraceae</taxon>
        <taxon>Zostera</taxon>
    </lineage>
</organism>
<dbReference type="GO" id="GO:0046872">
    <property type="term" value="F:metal ion binding"/>
    <property type="evidence" value="ECO:0007669"/>
    <property type="project" value="UniProtKB-KW"/>
</dbReference>
<dbReference type="CDD" id="cd20289">
    <property type="entry name" value="cupin_ADO"/>
    <property type="match status" value="1"/>
</dbReference>
<dbReference type="EMBL" id="LFYR01000963">
    <property type="protein sequence ID" value="KMZ66597.1"/>
    <property type="molecule type" value="Genomic_DNA"/>
</dbReference>
<comment type="caution">
    <text evidence="9">The sequence shown here is derived from an EMBL/GenBank/DDBJ whole genome shotgun (WGS) entry which is preliminary data.</text>
</comment>
<feature type="compositionally biased region" description="Acidic residues" evidence="8">
    <location>
        <begin position="233"/>
        <end position="260"/>
    </location>
</feature>
<dbReference type="GO" id="GO:0070483">
    <property type="term" value="P:detection of hypoxia"/>
    <property type="evidence" value="ECO:0007669"/>
    <property type="project" value="UniProtKB-ARBA"/>
</dbReference>
<dbReference type="PANTHER" id="PTHR22966:SF52">
    <property type="entry name" value="CYSTEINE DIOXYGENASE"/>
    <property type="match status" value="1"/>
</dbReference>
<dbReference type="Proteomes" id="UP000036987">
    <property type="component" value="Unassembled WGS sequence"/>
</dbReference>
<dbReference type="OMA" id="ACKEVFA"/>
<keyword evidence="10" id="KW-1185">Reference proteome</keyword>
<dbReference type="GO" id="GO:0017172">
    <property type="term" value="F:cysteine dioxygenase activity"/>
    <property type="evidence" value="ECO:0007669"/>
    <property type="project" value="UniProtKB-EC"/>
</dbReference>
<evidence type="ECO:0000256" key="5">
    <source>
        <dbReference type="ARBA" id="ARBA00023002"/>
    </source>
</evidence>
<keyword evidence="5" id="KW-0560">Oxidoreductase</keyword>
<dbReference type="InterPro" id="IPR012864">
    <property type="entry name" value="PCO/ADO"/>
</dbReference>
<dbReference type="SUPFAM" id="SSF51182">
    <property type="entry name" value="RmlC-like cupins"/>
    <property type="match status" value="1"/>
</dbReference>
<reference evidence="10" key="1">
    <citation type="journal article" date="2016" name="Nature">
        <title>The genome of the seagrass Zostera marina reveals angiosperm adaptation to the sea.</title>
        <authorList>
            <person name="Olsen J.L."/>
            <person name="Rouze P."/>
            <person name="Verhelst B."/>
            <person name="Lin Y.-C."/>
            <person name="Bayer T."/>
            <person name="Collen J."/>
            <person name="Dattolo E."/>
            <person name="De Paoli E."/>
            <person name="Dittami S."/>
            <person name="Maumus F."/>
            <person name="Michel G."/>
            <person name="Kersting A."/>
            <person name="Lauritano C."/>
            <person name="Lohaus R."/>
            <person name="Toepel M."/>
            <person name="Tonon T."/>
            <person name="Vanneste K."/>
            <person name="Amirebrahimi M."/>
            <person name="Brakel J."/>
            <person name="Bostroem C."/>
            <person name="Chovatia M."/>
            <person name="Grimwood J."/>
            <person name="Jenkins J.W."/>
            <person name="Jueterbock A."/>
            <person name="Mraz A."/>
            <person name="Stam W.T."/>
            <person name="Tice H."/>
            <person name="Bornberg-Bauer E."/>
            <person name="Green P.J."/>
            <person name="Pearson G.A."/>
            <person name="Procaccini G."/>
            <person name="Duarte C.M."/>
            <person name="Schmutz J."/>
            <person name="Reusch T.B.H."/>
            <person name="Van de Peer Y."/>
        </authorList>
    </citation>
    <scope>NUCLEOTIDE SEQUENCE [LARGE SCALE GENOMIC DNA]</scope>
    <source>
        <strain evidence="10">cv. Finnish</strain>
    </source>
</reference>